<dbReference type="Gene3D" id="3.40.190.10">
    <property type="entry name" value="Periplasmic binding protein-like II"/>
    <property type="match status" value="2"/>
</dbReference>
<proteinExistence type="predicted"/>
<reference evidence="3 4" key="1">
    <citation type="submission" date="2024-06" db="EMBL/GenBank/DDBJ databases">
        <title>Genomic Encyclopedia of Type Strains, Phase IV (KMG-IV): sequencing the most valuable type-strain genomes for metagenomic binning, comparative biology and taxonomic classification.</title>
        <authorList>
            <person name="Goeker M."/>
        </authorList>
    </citation>
    <scope>NUCLEOTIDE SEQUENCE [LARGE SCALE GENOMIC DNA]</scope>
    <source>
        <strain evidence="3 4">DSM 17809</strain>
    </source>
</reference>
<evidence type="ECO:0000259" key="2">
    <source>
        <dbReference type="Pfam" id="PF09084"/>
    </source>
</evidence>
<feature type="chain" id="PRO_5046318125" evidence="1">
    <location>
        <begin position="26"/>
        <end position="362"/>
    </location>
</feature>
<keyword evidence="4" id="KW-1185">Reference proteome</keyword>
<dbReference type="InterPro" id="IPR015168">
    <property type="entry name" value="SsuA/THI5"/>
</dbReference>
<feature type="signal peptide" evidence="1">
    <location>
        <begin position="1"/>
        <end position="25"/>
    </location>
</feature>
<comment type="caution">
    <text evidence="3">The sequence shown here is derived from an EMBL/GenBank/DDBJ whole genome shotgun (WGS) entry which is preliminary data.</text>
</comment>
<dbReference type="Pfam" id="PF09084">
    <property type="entry name" value="NMT1"/>
    <property type="match status" value="1"/>
</dbReference>
<dbReference type="PROSITE" id="PS51257">
    <property type="entry name" value="PROKAR_LIPOPROTEIN"/>
    <property type="match status" value="1"/>
</dbReference>
<dbReference type="Proteomes" id="UP001549110">
    <property type="component" value="Unassembled WGS sequence"/>
</dbReference>
<protein>
    <submittedName>
        <fullName evidence="3">Sulfonate transport system substrate-binding protein</fullName>
    </submittedName>
</protein>
<evidence type="ECO:0000313" key="4">
    <source>
        <dbReference type="Proteomes" id="UP001549110"/>
    </source>
</evidence>
<dbReference type="PANTHER" id="PTHR30024:SF48">
    <property type="entry name" value="ABC TRANSPORTER SUBSTRATE-BINDING PROTEIN"/>
    <property type="match status" value="1"/>
</dbReference>
<sequence length="362" mass="39257">MNQVNRRKAFIVAIALMAAGLGVTACGRSQDAPGPQLALDAPLPTTIPPGTRLVIGDPTTQRVLEHTGWIKDLPFEVQWAQISGGPQVTEAFHAKALDVGSAANIPPIHATWVGIPVRMIAVRLRTEPYKYPLFELGVSPKAKITSLADLRGKKIAYSPGQVQGEIVLRTLAAQGLTTQDVTLVELPSTGDVYPNALVTGLVDVAPLGAGVPTKRYLDNYAKDGGKVLRHPPFRDDLLNLYVREETLRDPAKAAALREYVKFWARAAEWTRTHKEEWAQAYYVKDQGLSLQDARFVVAASGDSVIPRDWSEAIALQQASIDTLAKAGGQKPFDAAQIFDRRFETIAADAVAPVKTAQNEAQP</sequence>
<keyword evidence="1" id="KW-0732">Signal</keyword>
<organism evidence="3 4">
    <name type="scientific">Phenylobacterium koreense</name>
    <dbReference type="NCBI Taxonomy" id="266125"/>
    <lineage>
        <taxon>Bacteria</taxon>
        <taxon>Pseudomonadati</taxon>
        <taxon>Pseudomonadota</taxon>
        <taxon>Alphaproteobacteria</taxon>
        <taxon>Caulobacterales</taxon>
        <taxon>Caulobacteraceae</taxon>
        <taxon>Phenylobacterium</taxon>
    </lineage>
</organism>
<dbReference type="PANTHER" id="PTHR30024">
    <property type="entry name" value="ALIPHATIC SULFONATES-BINDING PROTEIN-RELATED"/>
    <property type="match status" value="1"/>
</dbReference>
<gene>
    <name evidence="3" type="ORF">ABID41_000342</name>
</gene>
<feature type="domain" description="SsuA/THI5-like" evidence="2">
    <location>
        <begin position="66"/>
        <end position="206"/>
    </location>
</feature>
<evidence type="ECO:0000256" key="1">
    <source>
        <dbReference type="SAM" id="SignalP"/>
    </source>
</evidence>
<dbReference type="EMBL" id="JBEPLU010000001">
    <property type="protein sequence ID" value="MET3525247.1"/>
    <property type="molecule type" value="Genomic_DNA"/>
</dbReference>
<accession>A0ABV2EE01</accession>
<evidence type="ECO:0000313" key="3">
    <source>
        <dbReference type="EMBL" id="MET3525247.1"/>
    </source>
</evidence>
<dbReference type="SUPFAM" id="SSF53850">
    <property type="entry name" value="Periplasmic binding protein-like II"/>
    <property type="match status" value="1"/>
</dbReference>
<name>A0ABV2EE01_9CAUL</name>